<keyword evidence="3" id="KW-1185">Reference proteome</keyword>
<evidence type="ECO:0000313" key="2">
    <source>
        <dbReference type="EMBL" id="MBV6288812.1"/>
    </source>
</evidence>
<evidence type="ECO:0000313" key="3">
    <source>
        <dbReference type="Proteomes" id="UP001106592"/>
    </source>
</evidence>
<dbReference type="PANTHER" id="PTHR47893">
    <property type="entry name" value="REGULATORY PROTEIN PCHR"/>
    <property type="match status" value="1"/>
</dbReference>
<dbReference type="Pfam" id="PF12833">
    <property type="entry name" value="HTH_18"/>
    <property type="match status" value="1"/>
</dbReference>
<dbReference type="GO" id="GO:0043565">
    <property type="term" value="F:sequence-specific DNA binding"/>
    <property type="evidence" value="ECO:0007669"/>
    <property type="project" value="InterPro"/>
</dbReference>
<dbReference type="Proteomes" id="UP001106592">
    <property type="component" value="Unassembled WGS sequence"/>
</dbReference>
<gene>
    <name evidence="2" type="ORF">KUO17_17555</name>
</gene>
<dbReference type="PROSITE" id="PS01124">
    <property type="entry name" value="HTH_ARAC_FAMILY_2"/>
    <property type="match status" value="1"/>
</dbReference>
<name>A0A9Q3ADM3_9PSED</name>
<organism evidence="2 3">
    <name type="scientific">Pseudomonas aegrilactucae</name>
    <dbReference type="NCBI Taxonomy" id="2854028"/>
    <lineage>
        <taxon>Bacteria</taxon>
        <taxon>Pseudomonadati</taxon>
        <taxon>Pseudomonadota</taxon>
        <taxon>Gammaproteobacteria</taxon>
        <taxon>Pseudomonadales</taxon>
        <taxon>Pseudomonadaceae</taxon>
        <taxon>Pseudomonas</taxon>
    </lineage>
</organism>
<evidence type="ECO:0000259" key="1">
    <source>
        <dbReference type="PROSITE" id="PS01124"/>
    </source>
</evidence>
<proteinExistence type="predicted"/>
<dbReference type="InterPro" id="IPR053142">
    <property type="entry name" value="PchR_regulatory_protein"/>
</dbReference>
<reference evidence="2" key="2">
    <citation type="journal article" date="2023" name="Plant Pathol.">
        <title>Dismantling and reorganizing Pseudomonas marginalis sensu#lato.</title>
        <authorList>
            <person name="Sawada H."/>
            <person name="Fujikawa T."/>
            <person name="Satou M."/>
        </authorList>
    </citation>
    <scope>NUCLEOTIDE SEQUENCE</scope>
    <source>
        <strain evidence="2">MAFF 301350</strain>
    </source>
</reference>
<dbReference type="InterPro" id="IPR018060">
    <property type="entry name" value="HTH_AraC"/>
</dbReference>
<comment type="caution">
    <text evidence="2">The sequence shown here is derived from an EMBL/GenBank/DDBJ whole genome shotgun (WGS) entry which is preliminary data.</text>
</comment>
<sequence length="296" mass="32941">MCRFDCVAEPAGAPCHLAIESDLLLLPFDRRSLCTCVQPVCESVTGTLLCLTFVQQGQLQHCASKGRLWTFQAGQTVALLLRHPRHAMLYQPCQEASGLHLLLGERTLRRYMGEQQAQRLLGCLGEAPLLQRNTSREACRHVQALIAPLAHAQRSPLDVHLHVLNLLNMPLQQLTVHPAGTRPLLPEGQVKRLQQARQVMLDELDQPLTVQGLSNRVGLSVATLKQGFHQLFSTTPYRMLLELRMQRAYALLQDGCQVAQVGYKVGYRHPSNFSAAFSDYFGIVPKRVGRGRAGPT</sequence>
<dbReference type="PANTHER" id="PTHR47893:SF1">
    <property type="entry name" value="REGULATORY PROTEIN PCHR"/>
    <property type="match status" value="1"/>
</dbReference>
<accession>A0A9Q3ADM3</accession>
<dbReference type="EMBL" id="JAHTBI010000059">
    <property type="protein sequence ID" value="MBV6288812.1"/>
    <property type="molecule type" value="Genomic_DNA"/>
</dbReference>
<feature type="domain" description="HTH araC/xylS-type" evidence="1">
    <location>
        <begin position="194"/>
        <end position="291"/>
    </location>
</feature>
<dbReference type="RefSeq" id="WP_217976801.1">
    <property type="nucleotide sequence ID" value="NZ_JAHTBI010000059.1"/>
</dbReference>
<dbReference type="SMART" id="SM00342">
    <property type="entry name" value="HTH_ARAC"/>
    <property type="match status" value="1"/>
</dbReference>
<dbReference type="AlphaFoldDB" id="A0A9Q3ADM3"/>
<protein>
    <submittedName>
        <fullName evidence="2">AraC family transcriptional regulator</fullName>
    </submittedName>
</protein>
<reference evidence="2" key="1">
    <citation type="journal article" date="2022" name="Int. J. Syst. Evol. Microbiol.">
        <title>Pseudomonas aegrilactucae sp. nov. and Pseudomonas morbosilactucae sp. nov., pathogens causing bacterial rot of lettuce in Japan.</title>
        <authorList>
            <person name="Sawada H."/>
            <person name="Fujikawa T."/>
            <person name="Satou M."/>
        </authorList>
    </citation>
    <scope>NUCLEOTIDE SEQUENCE</scope>
    <source>
        <strain evidence="2">MAFF 301350</strain>
    </source>
</reference>
<dbReference type="GO" id="GO:0003700">
    <property type="term" value="F:DNA-binding transcription factor activity"/>
    <property type="evidence" value="ECO:0007669"/>
    <property type="project" value="InterPro"/>
</dbReference>